<gene>
    <name evidence="8" type="ordered locus">BN118_2693</name>
</gene>
<name>A0A0T7CRG4_BORP1</name>
<dbReference type="AlphaFoldDB" id="A0A0T7CRG4"/>
<feature type="transmembrane region" description="Helical" evidence="7">
    <location>
        <begin position="69"/>
        <end position="86"/>
    </location>
</feature>
<evidence type="ECO:0000313" key="8">
    <source>
        <dbReference type="EMBL" id="CCJ64118.1"/>
    </source>
</evidence>
<evidence type="ECO:0000256" key="4">
    <source>
        <dbReference type="ARBA" id="ARBA00022692"/>
    </source>
</evidence>
<sequence length="199" mass="20974">MIEPLYVAGASFLHRLPAGLKLAALALAGVGLFLLSDWRALAAVLAGAALLVWRSGVGAAAWWRQTRGLALIVLAVGLFTGLMQGWPHAAVVVLRVAALIGLAMAVTLTTPVPALIDACERALRPAERLGLLNAAQVALALALALALRFIPEIWRNYQEIREAQAARGLGAHPLALLVPLVVRTLKRAEEVAQAIDARG</sequence>
<keyword evidence="3" id="KW-1003">Cell membrane</keyword>
<dbReference type="EMBL" id="HE965805">
    <property type="protein sequence ID" value="CCJ64118.1"/>
    <property type="molecule type" value="Genomic_DNA"/>
</dbReference>
<keyword evidence="5 7" id="KW-1133">Transmembrane helix</keyword>
<dbReference type="InterPro" id="IPR003339">
    <property type="entry name" value="ABC/ECF_trnsptr_transmembrane"/>
</dbReference>
<dbReference type="CDD" id="cd16914">
    <property type="entry name" value="EcfT"/>
    <property type="match status" value="1"/>
</dbReference>
<dbReference type="GeneID" id="69600436"/>
<feature type="transmembrane region" description="Helical" evidence="7">
    <location>
        <begin position="40"/>
        <end position="62"/>
    </location>
</feature>
<evidence type="ECO:0000313" key="9">
    <source>
        <dbReference type="Proteomes" id="UP000005250"/>
    </source>
</evidence>
<dbReference type="GO" id="GO:0005886">
    <property type="term" value="C:plasma membrane"/>
    <property type="evidence" value="ECO:0007669"/>
    <property type="project" value="UniProtKB-ARBA"/>
</dbReference>
<evidence type="ECO:0000256" key="6">
    <source>
        <dbReference type="ARBA" id="ARBA00023136"/>
    </source>
</evidence>
<feature type="transmembrane region" description="Helical" evidence="7">
    <location>
        <begin position="92"/>
        <end position="116"/>
    </location>
</feature>
<accession>A0A0T7CRG4</accession>
<feature type="transmembrane region" description="Helical" evidence="7">
    <location>
        <begin position="128"/>
        <end position="150"/>
    </location>
</feature>
<dbReference type="Pfam" id="PF02361">
    <property type="entry name" value="CbiQ"/>
    <property type="match status" value="1"/>
</dbReference>
<evidence type="ECO:0000256" key="2">
    <source>
        <dbReference type="ARBA" id="ARBA00008564"/>
    </source>
</evidence>
<dbReference type="KEGG" id="bper:BN118_2693"/>
<dbReference type="PANTHER" id="PTHR34857:SF2">
    <property type="entry name" value="SLL0384 PROTEIN"/>
    <property type="match status" value="1"/>
</dbReference>
<reference evidence="8 9" key="1">
    <citation type="journal article" date="2012" name="BMC Genomics">
        <title>Comparative genomics of the classical Bordetella subspecies: the evolution and exchange of virulence-associated diversity amongst closely related pathogens.</title>
        <authorList>
            <person name="Park J."/>
            <person name="Zhang Y."/>
            <person name="Buboltz A.M."/>
            <person name="Zhang X."/>
            <person name="Schuster S.C."/>
            <person name="Ahuja U."/>
            <person name="Liu M."/>
            <person name="Miller J.F."/>
            <person name="Sebaihia M."/>
            <person name="Bentley S.D."/>
            <person name="Parkhill J."/>
            <person name="Harvill E.T."/>
        </authorList>
    </citation>
    <scope>NUCLEOTIDE SEQUENCE [LARGE SCALE GENOMIC DNA]</scope>
    <source>
        <strain evidence="9">ATCC 9797 / DSM 5571 / CCUG 30873 / LMG 14455 / NCTC 10739 / 18323</strain>
    </source>
</reference>
<keyword evidence="4 7" id="KW-0812">Transmembrane</keyword>
<evidence type="ECO:0000256" key="5">
    <source>
        <dbReference type="ARBA" id="ARBA00022989"/>
    </source>
</evidence>
<dbReference type="PANTHER" id="PTHR34857">
    <property type="entry name" value="SLL0384 PROTEIN"/>
    <property type="match status" value="1"/>
</dbReference>
<evidence type="ECO:0000256" key="1">
    <source>
        <dbReference type="ARBA" id="ARBA00004141"/>
    </source>
</evidence>
<proteinExistence type="inferred from homology"/>
<comment type="subcellular location">
    <subcellularLocation>
        <location evidence="1">Membrane</location>
        <topology evidence="1">Multi-pass membrane protein</topology>
    </subcellularLocation>
</comment>
<dbReference type="RefSeq" id="WP_010931541.1">
    <property type="nucleotide sequence ID" value="NC_018518.1"/>
</dbReference>
<protein>
    <submittedName>
        <fullName evidence="8">Cobalt transport protein</fullName>
    </submittedName>
</protein>
<organism evidence="8 9">
    <name type="scientific">Bordetella pertussis (strain ATCC 9797 / DSM 5571 / CCUG 30873 / LMG 14455 / NCTC 10739 / 18323)</name>
    <dbReference type="NCBI Taxonomy" id="568706"/>
    <lineage>
        <taxon>Bacteria</taxon>
        <taxon>Pseudomonadati</taxon>
        <taxon>Pseudomonadota</taxon>
        <taxon>Betaproteobacteria</taxon>
        <taxon>Burkholderiales</taxon>
        <taxon>Alcaligenaceae</taxon>
        <taxon>Bordetella</taxon>
    </lineage>
</organism>
<comment type="similarity">
    <text evidence="2">Belongs to the CbiQ family.</text>
</comment>
<dbReference type="InterPro" id="IPR051611">
    <property type="entry name" value="ECF_transporter_component"/>
</dbReference>
<evidence type="ECO:0000256" key="3">
    <source>
        <dbReference type="ARBA" id="ARBA00022475"/>
    </source>
</evidence>
<keyword evidence="9" id="KW-1185">Reference proteome</keyword>
<keyword evidence="6 7" id="KW-0472">Membrane</keyword>
<dbReference type="eggNOG" id="COG0619">
    <property type="taxonomic scope" value="Bacteria"/>
</dbReference>
<dbReference type="HOGENOM" id="CLU_056469_4_2_4"/>
<dbReference type="Proteomes" id="UP000005250">
    <property type="component" value="Chromosome"/>
</dbReference>
<evidence type="ECO:0000256" key="7">
    <source>
        <dbReference type="SAM" id="Phobius"/>
    </source>
</evidence>
<feature type="transmembrane region" description="Helical" evidence="7">
    <location>
        <begin position="12"/>
        <end position="34"/>
    </location>
</feature>